<accession>Q7V2B8</accession>
<evidence type="ECO:0000259" key="3">
    <source>
        <dbReference type="PROSITE" id="PS51186"/>
    </source>
</evidence>
<dbReference type="GO" id="GO:0005737">
    <property type="term" value="C:cytoplasm"/>
    <property type="evidence" value="ECO:0007669"/>
    <property type="project" value="TreeGrafter"/>
</dbReference>
<dbReference type="SUPFAM" id="SSF55729">
    <property type="entry name" value="Acyl-CoA N-acyltransferases (Nat)"/>
    <property type="match status" value="1"/>
</dbReference>
<dbReference type="HOGENOM" id="CLU_086503_0_1_3"/>
<feature type="domain" description="N-acetyltransferase" evidence="3">
    <location>
        <begin position="44"/>
        <end position="176"/>
    </location>
</feature>
<dbReference type="Proteomes" id="UP000001026">
    <property type="component" value="Chromosome"/>
</dbReference>
<dbReference type="InterPro" id="IPR016181">
    <property type="entry name" value="Acyl_CoA_acyltransferase"/>
</dbReference>
<sequence>MIFRNKRSSIKKTNILSQDELIKHYGINSYEFTHQEKKEIFVCSKVKEFDLIELDQLLQTVGWSRRPIRRVKRALEFSILVVGLWRHDEKFPRLVGFARCTGDGIIEATIWDVAINPVYQGLGLGKELMKYILQELKKIGISKVTLFADAEVVSFYKRQGWELEPKGSKCAFWYAN</sequence>
<dbReference type="GO" id="GO:0008080">
    <property type="term" value="F:N-acetyltransferase activity"/>
    <property type="evidence" value="ECO:0007669"/>
    <property type="project" value="InterPro"/>
</dbReference>
<name>Q7V2B8_PROMP</name>
<dbReference type="Gene3D" id="3.40.630.30">
    <property type="match status" value="1"/>
</dbReference>
<dbReference type="KEGG" id="pmm:PMM0562"/>
<dbReference type="PANTHER" id="PTHR43626:SF4">
    <property type="entry name" value="GCN5-RELATED N-ACETYLTRANSFERASE 2, CHLOROPLASTIC"/>
    <property type="match status" value="1"/>
</dbReference>
<gene>
    <name evidence="4" type="ordered locus">PMM0562</name>
</gene>
<dbReference type="AlphaFoldDB" id="Q7V2B8"/>
<reference evidence="4 5" key="1">
    <citation type="journal article" date="2003" name="Nature">
        <title>Genome divergence in two Prochlorococcus ecotypes reflects oceanic niche differentiation.</title>
        <authorList>
            <person name="Rocap G."/>
            <person name="Larimer F.W."/>
            <person name="Lamerdin J.E."/>
            <person name="Malfatti S."/>
            <person name="Chain P."/>
            <person name="Ahlgren N.A."/>
            <person name="Arellano A."/>
            <person name="Coleman M."/>
            <person name="Hauser L."/>
            <person name="Hess W.R."/>
            <person name="Johnson Z.I."/>
            <person name="Land M.L."/>
            <person name="Lindell D."/>
            <person name="Post A.F."/>
            <person name="Regala W."/>
            <person name="Shah M."/>
            <person name="Shaw S.L."/>
            <person name="Steglich C."/>
            <person name="Sullivan M.B."/>
            <person name="Ting C.S."/>
            <person name="Tolonen A."/>
            <person name="Webb E.A."/>
            <person name="Zinser E.R."/>
            <person name="Chisholm S.W."/>
        </authorList>
    </citation>
    <scope>NUCLEOTIDE SEQUENCE [LARGE SCALE GENOMIC DNA]</scope>
    <source>
        <strain evidence="5">CCMP1986 / NIES-2087 / MED4</strain>
    </source>
</reference>
<protein>
    <submittedName>
        <fullName evidence="4">Possible acetyltransferase</fullName>
    </submittedName>
</protein>
<dbReference type="PANTHER" id="PTHR43626">
    <property type="entry name" value="ACYL-COA N-ACYLTRANSFERASE"/>
    <property type="match status" value="1"/>
</dbReference>
<dbReference type="RefSeq" id="WP_011132196.1">
    <property type="nucleotide sequence ID" value="NC_005072.1"/>
</dbReference>
<dbReference type="EMBL" id="BX548174">
    <property type="protein sequence ID" value="CAE19021.1"/>
    <property type="molecule type" value="Genomic_DNA"/>
</dbReference>
<keyword evidence="2" id="KW-0012">Acyltransferase</keyword>
<dbReference type="PROSITE" id="PS51186">
    <property type="entry name" value="GNAT"/>
    <property type="match status" value="1"/>
</dbReference>
<evidence type="ECO:0000313" key="4">
    <source>
        <dbReference type="EMBL" id="CAE19021.1"/>
    </source>
</evidence>
<dbReference type="STRING" id="59919.PMM0562"/>
<dbReference type="CDD" id="cd04301">
    <property type="entry name" value="NAT_SF"/>
    <property type="match status" value="1"/>
</dbReference>
<keyword evidence="1 4" id="KW-0808">Transferase</keyword>
<evidence type="ECO:0000256" key="1">
    <source>
        <dbReference type="ARBA" id="ARBA00022679"/>
    </source>
</evidence>
<evidence type="ECO:0000313" key="5">
    <source>
        <dbReference type="Proteomes" id="UP000001026"/>
    </source>
</evidence>
<dbReference type="Pfam" id="PF00583">
    <property type="entry name" value="Acetyltransf_1"/>
    <property type="match status" value="1"/>
</dbReference>
<evidence type="ECO:0000256" key="2">
    <source>
        <dbReference type="ARBA" id="ARBA00023315"/>
    </source>
</evidence>
<dbReference type="eggNOG" id="COG0456">
    <property type="taxonomic scope" value="Bacteria"/>
</dbReference>
<proteinExistence type="predicted"/>
<dbReference type="OrthoDB" id="9775804at2"/>
<dbReference type="InterPro" id="IPR000182">
    <property type="entry name" value="GNAT_dom"/>
</dbReference>
<organism evidence="4 5">
    <name type="scientific">Prochlorococcus marinus subsp. pastoris (strain CCMP1986 / NIES-2087 / MED4)</name>
    <dbReference type="NCBI Taxonomy" id="59919"/>
    <lineage>
        <taxon>Bacteria</taxon>
        <taxon>Bacillati</taxon>
        <taxon>Cyanobacteriota</taxon>
        <taxon>Cyanophyceae</taxon>
        <taxon>Synechococcales</taxon>
        <taxon>Prochlorococcaceae</taxon>
        <taxon>Prochlorococcus</taxon>
    </lineage>
</organism>
<dbReference type="InterPro" id="IPR045039">
    <property type="entry name" value="NSI-like"/>
</dbReference>